<gene>
    <name evidence="1" type="ORF">G4B88_015113</name>
</gene>
<protein>
    <submittedName>
        <fullName evidence="1">Uncharacterized protein</fullName>
    </submittedName>
</protein>
<dbReference type="Proteomes" id="UP000583929">
    <property type="component" value="Unassembled WGS sequence"/>
</dbReference>
<accession>A0A7J6F2H2</accession>
<dbReference type="AlphaFoldDB" id="A0A7J6F2H2"/>
<proteinExistence type="predicted"/>
<sequence length="73" mass="7983">MRLRAKGGRAGVVVVVKDDRVVSLLATKMEARGPMECELAALIASLQVSKELALTNPGFYRSLLDKQPGSWQR</sequence>
<reference evidence="1 2" key="1">
    <citation type="journal article" date="2020" name="bioRxiv">
        <title>Sequence and annotation of 42 cannabis genomes reveals extensive copy number variation in cannabinoid synthesis and pathogen resistance genes.</title>
        <authorList>
            <person name="Mckernan K.J."/>
            <person name="Helbert Y."/>
            <person name="Kane L.T."/>
            <person name="Ebling H."/>
            <person name="Zhang L."/>
            <person name="Liu B."/>
            <person name="Eaton Z."/>
            <person name="Mclaughlin S."/>
            <person name="Kingan S."/>
            <person name="Baybayan P."/>
            <person name="Concepcion G."/>
            <person name="Jordan M."/>
            <person name="Riva A."/>
            <person name="Barbazuk W."/>
            <person name="Harkins T."/>
        </authorList>
    </citation>
    <scope>NUCLEOTIDE SEQUENCE [LARGE SCALE GENOMIC DNA]</scope>
    <source>
        <strain evidence="2">cv. Jamaican Lion 4</strain>
        <tissue evidence="1">Leaf</tissue>
    </source>
</reference>
<evidence type="ECO:0000313" key="1">
    <source>
        <dbReference type="EMBL" id="KAF4364079.1"/>
    </source>
</evidence>
<dbReference type="EMBL" id="JAATIQ010000287">
    <property type="protein sequence ID" value="KAF4364079.1"/>
    <property type="molecule type" value="Genomic_DNA"/>
</dbReference>
<organism evidence="1 2">
    <name type="scientific">Cannabis sativa</name>
    <name type="common">Hemp</name>
    <name type="synonym">Marijuana</name>
    <dbReference type="NCBI Taxonomy" id="3483"/>
    <lineage>
        <taxon>Eukaryota</taxon>
        <taxon>Viridiplantae</taxon>
        <taxon>Streptophyta</taxon>
        <taxon>Embryophyta</taxon>
        <taxon>Tracheophyta</taxon>
        <taxon>Spermatophyta</taxon>
        <taxon>Magnoliopsida</taxon>
        <taxon>eudicotyledons</taxon>
        <taxon>Gunneridae</taxon>
        <taxon>Pentapetalae</taxon>
        <taxon>rosids</taxon>
        <taxon>fabids</taxon>
        <taxon>Rosales</taxon>
        <taxon>Cannabaceae</taxon>
        <taxon>Cannabis</taxon>
    </lineage>
</organism>
<evidence type="ECO:0000313" key="2">
    <source>
        <dbReference type="Proteomes" id="UP000583929"/>
    </source>
</evidence>
<keyword evidence="2" id="KW-1185">Reference proteome</keyword>
<name>A0A7J6F2H2_CANSA</name>
<comment type="caution">
    <text evidence="1">The sequence shown here is derived from an EMBL/GenBank/DDBJ whole genome shotgun (WGS) entry which is preliminary data.</text>
</comment>